<comment type="cofactor">
    <cofactor evidence="1">
        <name>Mg(2+)</name>
        <dbReference type="ChEBI" id="CHEBI:18420"/>
    </cofactor>
</comment>
<dbReference type="RefSeq" id="WP_168609075.1">
    <property type="nucleotide sequence ID" value="NZ_JAAZQD010000003.1"/>
</dbReference>
<dbReference type="InterPro" id="IPR043128">
    <property type="entry name" value="Rev_trsase/Diguanyl_cyclase"/>
</dbReference>
<gene>
    <name evidence="6" type="ORF">HF690_07945</name>
</gene>
<evidence type="ECO:0000313" key="6">
    <source>
        <dbReference type="EMBL" id="NKZ38891.1"/>
    </source>
</evidence>
<dbReference type="InterPro" id="IPR025991">
    <property type="entry name" value="Chemoreceptor_zinc-bind_dom"/>
</dbReference>
<reference evidence="6 7" key="1">
    <citation type="journal article" date="2017" name="Int. J. Syst. Evol. Microbiol.">
        <title>Oleiagrimonas citrea sp. nov., a marine bacterium isolated from tidal flat sediment and emended description of the genus Oleiagrimonas Fang et al. 2015 and Oleiagrimonas soli.</title>
        <authorList>
            <person name="Yang S.H."/>
            <person name="Seo H.S."/>
            <person name="Seong C.N."/>
            <person name="Kwon K.K."/>
        </authorList>
    </citation>
    <scope>NUCLEOTIDE SEQUENCE [LARGE SCALE GENOMIC DNA]</scope>
    <source>
        <strain evidence="6 7">MEBiC09124</strain>
    </source>
</reference>
<evidence type="ECO:0000256" key="3">
    <source>
        <dbReference type="ARBA" id="ARBA00034247"/>
    </source>
</evidence>
<evidence type="ECO:0000256" key="1">
    <source>
        <dbReference type="ARBA" id="ARBA00001946"/>
    </source>
</evidence>
<dbReference type="EMBL" id="JAAZQD010000003">
    <property type="protein sequence ID" value="NKZ38891.1"/>
    <property type="molecule type" value="Genomic_DNA"/>
</dbReference>
<keyword evidence="7" id="KW-1185">Reference proteome</keyword>
<dbReference type="SMART" id="SM00267">
    <property type="entry name" value="GGDEF"/>
    <property type="match status" value="1"/>
</dbReference>
<dbReference type="Pfam" id="PF00990">
    <property type="entry name" value="GGDEF"/>
    <property type="match status" value="1"/>
</dbReference>
<keyword evidence="6" id="KW-0548">Nucleotidyltransferase</keyword>
<dbReference type="SUPFAM" id="SSF55073">
    <property type="entry name" value="Nucleotide cyclase"/>
    <property type="match status" value="1"/>
</dbReference>
<evidence type="ECO:0000256" key="4">
    <source>
        <dbReference type="SAM" id="Coils"/>
    </source>
</evidence>
<comment type="caution">
    <text evidence="6">The sequence shown here is derived from an EMBL/GenBank/DDBJ whole genome shotgun (WGS) entry which is preliminary data.</text>
</comment>
<dbReference type="PANTHER" id="PTHR45138:SF9">
    <property type="entry name" value="DIGUANYLATE CYCLASE DGCM-RELATED"/>
    <property type="match status" value="1"/>
</dbReference>
<dbReference type="Pfam" id="PF13682">
    <property type="entry name" value="CZB"/>
    <property type="match status" value="1"/>
</dbReference>
<sequence length="309" mass="35270">MLSIGREQLQSVASQLKQALYNHEHWHKDIIRTIVCGLNHDQRDVAPDAHKLCRFGQWYYSDVTENLREHQAFTAMEFEHKRMHQIAAHMLQEVDAGHAIEVTEYDNFASALDRLRLELMSMNREIDESLYRTDTLTGAENRTGMLAALREMQALVFRMSQSCTLAMLDIDHFKNVNDTYGHIVGDDVLAGSVRVIRDILRPYDRIFRFGGEEFLIVLPYTNIEAGWDITERLRRKLADSVLTTVNGADVKVTVSIGLAELDASLNVELSIDRADHAMFAAKNGGRNRTCKWEASMDLEAEIPKHPVEK</sequence>
<dbReference type="NCBIfam" id="NF007380">
    <property type="entry name" value="PRK09894.1"/>
    <property type="match status" value="1"/>
</dbReference>
<organism evidence="6 7">
    <name type="scientific">Oleiagrimonas citrea</name>
    <dbReference type="NCBI Taxonomy" id="1665687"/>
    <lineage>
        <taxon>Bacteria</taxon>
        <taxon>Pseudomonadati</taxon>
        <taxon>Pseudomonadota</taxon>
        <taxon>Gammaproteobacteria</taxon>
        <taxon>Lysobacterales</taxon>
        <taxon>Rhodanobacteraceae</taxon>
        <taxon>Oleiagrimonas</taxon>
    </lineage>
</organism>
<feature type="domain" description="GGDEF" evidence="5">
    <location>
        <begin position="161"/>
        <end position="294"/>
    </location>
</feature>
<dbReference type="AlphaFoldDB" id="A0A846ZN52"/>
<dbReference type="InterPro" id="IPR029787">
    <property type="entry name" value="Nucleotide_cyclase"/>
</dbReference>
<dbReference type="CDD" id="cd01949">
    <property type="entry name" value="GGDEF"/>
    <property type="match status" value="1"/>
</dbReference>
<keyword evidence="6" id="KW-0808">Transferase</keyword>
<dbReference type="FunFam" id="3.30.70.270:FF:000001">
    <property type="entry name" value="Diguanylate cyclase domain protein"/>
    <property type="match status" value="1"/>
</dbReference>
<dbReference type="InterPro" id="IPR000160">
    <property type="entry name" value="GGDEF_dom"/>
</dbReference>
<dbReference type="NCBIfam" id="TIGR00254">
    <property type="entry name" value="GGDEF"/>
    <property type="match status" value="1"/>
</dbReference>
<proteinExistence type="predicted"/>
<dbReference type="Proteomes" id="UP000541636">
    <property type="component" value="Unassembled WGS sequence"/>
</dbReference>
<feature type="coiled-coil region" evidence="4">
    <location>
        <begin position="105"/>
        <end position="132"/>
    </location>
</feature>
<dbReference type="PANTHER" id="PTHR45138">
    <property type="entry name" value="REGULATORY COMPONENTS OF SENSORY TRANSDUCTION SYSTEM"/>
    <property type="match status" value="1"/>
</dbReference>
<evidence type="ECO:0000313" key="7">
    <source>
        <dbReference type="Proteomes" id="UP000541636"/>
    </source>
</evidence>
<keyword evidence="4" id="KW-0175">Coiled coil</keyword>
<name>A0A846ZN52_9GAMM</name>
<evidence type="ECO:0000259" key="5">
    <source>
        <dbReference type="PROSITE" id="PS50887"/>
    </source>
</evidence>
<protein>
    <recommendedName>
        <fullName evidence="2">diguanylate cyclase</fullName>
        <ecNumber evidence="2">2.7.7.65</ecNumber>
    </recommendedName>
</protein>
<dbReference type="Gene3D" id="1.20.120.30">
    <property type="entry name" value="Aspartate receptor, ligand-binding domain"/>
    <property type="match status" value="1"/>
</dbReference>
<dbReference type="Gene3D" id="3.30.70.270">
    <property type="match status" value="1"/>
</dbReference>
<accession>A0A846ZN52</accession>
<dbReference type="PROSITE" id="PS50887">
    <property type="entry name" value="GGDEF"/>
    <property type="match status" value="1"/>
</dbReference>
<dbReference type="GO" id="GO:0052621">
    <property type="term" value="F:diguanylate cyclase activity"/>
    <property type="evidence" value="ECO:0007669"/>
    <property type="project" value="UniProtKB-EC"/>
</dbReference>
<dbReference type="InterPro" id="IPR050469">
    <property type="entry name" value="Diguanylate_Cyclase"/>
</dbReference>
<comment type="catalytic activity">
    <reaction evidence="3">
        <text>2 GTP = 3',3'-c-di-GMP + 2 diphosphate</text>
        <dbReference type="Rhea" id="RHEA:24898"/>
        <dbReference type="ChEBI" id="CHEBI:33019"/>
        <dbReference type="ChEBI" id="CHEBI:37565"/>
        <dbReference type="ChEBI" id="CHEBI:58805"/>
        <dbReference type="EC" id="2.7.7.65"/>
    </reaction>
</comment>
<evidence type="ECO:0000256" key="2">
    <source>
        <dbReference type="ARBA" id="ARBA00012528"/>
    </source>
</evidence>
<dbReference type="EC" id="2.7.7.65" evidence="2"/>